<protein>
    <submittedName>
        <fullName evidence="2">Uncharacterized protein</fullName>
    </submittedName>
</protein>
<evidence type="ECO:0000313" key="2">
    <source>
        <dbReference type="EMBL" id="CAK0875092.1"/>
    </source>
</evidence>
<proteinExistence type="predicted"/>
<sequence length="823" mass="86533">MLNSILAGDLHGKDLAQRLQGLPLVPLCDGSVEVFPAPGEARRPLWCAFPAPMARLGARHKADKAQQVLASVCPHSTLNVGMLGPAGAAVLQQHAAELGITDVDGTAQLARALREAAPRLVRAEAPARDARPGEALGGLAKSVVDAAAAAVSSMIGAADARDGALASTLGLGDNEQAGGTLCALWEFVESTPEGVGAAFFEHFEGFFILPACDAGGALVKRQVPAAPSASAPAAPGGFAPPPREAPRQGDASSSTRPAPAPLRLLPLARGDPILVPPAAGDERLAPLLEVVGQILPDRFLDTGHGALSRRAVQLLGESGIAHPFNSASVLLVLASASQGRHGLAVAAKRCGQLPPEHRDLLCQRLAAALCQLVEAGGDSAGDADARVAVFCGLPMVRAQSGVVSEAPDAAGGAAGGPQAQPHRCLADLTVVDGGPLTLAAPPGRMSLSGGFVFRESPGTTQALADAVVLPGVRSYLQSRERFLTTTEWMMQHVVPHLRGLGPEDQVAVLERLLPLLDVDQANSHALVPAEVFGITGDTAPALPRASQLHFPARALPAAVRQQLRRLGMRRSANDAACLVFLIQELRKLHRTVGGERYGELQRDLLQRVVESWNQLPGEAQAAILDEEFVDLSPEADGGELPETVFALRPFRLQSAGRLFRLGELVSRSGDTDPYLCWTSLPLCPRGFPAFPGYRRPALDHVIAHARALGEIADASSVSCHLWAAAVSAGSPSRPPSAPSWPTASPSPACWRPARPRPPPRRRAPRASRRSSRPARPRTARWRRRGRASAPPCGARSSWPCRPRTPAARTAPTCWSRRGGSRWC</sequence>
<dbReference type="Proteomes" id="UP001189429">
    <property type="component" value="Unassembled WGS sequence"/>
</dbReference>
<gene>
    <name evidence="2" type="ORF">PCOR1329_LOCUS59830</name>
</gene>
<accession>A0ABN9VNX8</accession>
<dbReference type="EMBL" id="CAUYUJ010017472">
    <property type="protein sequence ID" value="CAK0875092.1"/>
    <property type="molecule type" value="Genomic_DNA"/>
</dbReference>
<feature type="compositionally biased region" description="Low complexity" evidence="1">
    <location>
        <begin position="739"/>
        <end position="752"/>
    </location>
</feature>
<feature type="region of interest" description="Disordered" evidence="1">
    <location>
        <begin position="229"/>
        <end position="262"/>
    </location>
</feature>
<evidence type="ECO:0000256" key="1">
    <source>
        <dbReference type="SAM" id="MobiDB-lite"/>
    </source>
</evidence>
<feature type="compositionally biased region" description="Low complexity" evidence="1">
    <location>
        <begin position="801"/>
        <end position="812"/>
    </location>
</feature>
<comment type="caution">
    <text evidence="2">The sequence shown here is derived from an EMBL/GenBank/DDBJ whole genome shotgun (WGS) entry which is preliminary data.</text>
</comment>
<feature type="region of interest" description="Disordered" evidence="1">
    <location>
        <begin position="729"/>
        <end position="823"/>
    </location>
</feature>
<reference evidence="2" key="1">
    <citation type="submission" date="2023-10" db="EMBL/GenBank/DDBJ databases">
        <authorList>
            <person name="Chen Y."/>
            <person name="Shah S."/>
            <person name="Dougan E. K."/>
            <person name="Thang M."/>
            <person name="Chan C."/>
        </authorList>
    </citation>
    <scope>NUCLEOTIDE SEQUENCE [LARGE SCALE GENOMIC DNA]</scope>
</reference>
<feature type="compositionally biased region" description="Basic residues" evidence="1">
    <location>
        <begin position="753"/>
        <end position="786"/>
    </location>
</feature>
<keyword evidence="3" id="KW-1185">Reference proteome</keyword>
<organism evidence="2 3">
    <name type="scientific">Prorocentrum cordatum</name>
    <dbReference type="NCBI Taxonomy" id="2364126"/>
    <lineage>
        <taxon>Eukaryota</taxon>
        <taxon>Sar</taxon>
        <taxon>Alveolata</taxon>
        <taxon>Dinophyceae</taxon>
        <taxon>Prorocentrales</taxon>
        <taxon>Prorocentraceae</taxon>
        <taxon>Prorocentrum</taxon>
    </lineage>
</organism>
<evidence type="ECO:0000313" key="3">
    <source>
        <dbReference type="Proteomes" id="UP001189429"/>
    </source>
</evidence>
<name>A0ABN9VNX8_9DINO</name>